<dbReference type="GO" id="GO:0008356">
    <property type="term" value="P:asymmetric cell division"/>
    <property type="evidence" value="ECO:0007669"/>
    <property type="project" value="InterPro"/>
</dbReference>
<dbReference type="AlphaFoldDB" id="A0A392QH97"/>
<evidence type="ECO:0000313" key="2">
    <source>
        <dbReference type="Proteomes" id="UP000265520"/>
    </source>
</evidence>
<accession>A0A392QH97</accession>
<reference evidence="1 2" key="1">
    <citation type="journal article" date="2018" name="Front. Plant Sci.">
        <title>Red Clover (Trifolium pratense) and Zigzag Clover (T. medium) - A Picture of Genomic Similarities and Differences.</title>
        <authorList>
            <person name="Dluhosova J."/>
            <person name="Istvanek J."/>
            <person name="Nedelnik J."/>
            <person name="Repkova J."/>
        </authorList>
    </citation>
    <scope>NUCLEOTIDE SEQUENCE [LARGE SCALE GENOMIC DNA]</scope>
    <source>
        <strain evidence="2">cv. 10/8</strain>
        <tissue evidence="1">Leaf</tissue>
    </source>
</reference>
<dbReference type="EMBL" id="LXQA010133085">
    <property type="protein sequence ID" value="MCI22916.1"/>
    <property type="molecule type" value="Genomic_DNA"/>
</dbReference>
<dbReference type="PANTHER" id="PTHR33476:SF22">
    <property type="entry name" value="PROTEIN POLAR LOCALIZATION DURING ASYMMETRIC DIVISION AND REDISTRIBUTION"/>
    <property type="match status" value="1"/>
</dbReference>
<evidence type="ECO:0000313" key="1">
    <source>
        <dbReference type="EMBL" id="MCI22916.1"/>
    </source>
</evidence>
<comment type="caution">
    <text evidence="1">The sequence shown here is derived from an EMBL/GenBank/DDBJ whole genome shotgun (WGS) entry which is preliminary data.</text>
</comment>
<dbReference type="InterPro" id="IPR040348">
    <property type="entry name" value="POLAR-like"/>
</dbReference>
<protein>
    <submittedName>
        <fullName evidence="1">Uncharacterized protein</fullName>
    </submittedName>
</protein>
<proteinExistence type="predicted"/>
<keyword evidence="2" id="KW-1185">Reference proteome</keyword>
<feature type="non-terminal residue" evidence="1">
    <location>
        <position position="1"/>
    </location>
</feature>
<dbReference type="PANTHER" id="PTHR33476">
    <property type="entry name" value="EMB|CAB62613.1"/>
    <property type="match status" value="1"/>
</dbReference>
<name>A0A392QH97_9FABA</name>
<dbReference type="Proteomes" id="UP000265520">
    <property type="component" value="Unassembled WGS sequence"/>
</dbReference>
<organism evidence="1 2">
    <name type="scientific">Trifolium medium</name>
    <dbReference type="NCBI Taxonomy" id="97028"/>
    <lineage>
        <taxon>Eukaryota</taxon>
        <taxon>Viridiplantae</taxon>
        <taxon>Streptophyta</taxon>
        <taxon>Embryophyta</taxon>
        <taxon>Tracheophyta</taxon>
        <taxon>Spermatophyta</taxon>
        <taxon>Magnoliopsida</taxon>
        <taxon>eudicotyledons</taxon>
        <taxon>Gunneridae</taxon>
        <taxon>Pentapetalae</taxon>
        <taxon>rosids</taxon>
        <taxon>fabids</taxon>
        <taxon>Fabales</taxon>
        <taxon>Fabaceae</taxon>
        <taxon>Papilionoideae</taxon>
        <taxon>50 kb inversion clade</taxon>
        <taxon>NPAAA clade</taxon>
        <taxon>Hologalegina</taxon>
        <taxon>IRL clade</taxon>
        <taxon>Trifolieae</taxon>
        <taxon>Trifolium</taxon>
    </lineage>
</organism>
<sequence length="71" mass="8110">QLDWNDTSFKLGVGCGLLYVIATTKNELRKMVELQKEMEAIVQNMKGELQMKDVVVKSLKQCDDALSLFHH</sequence>